<dbReference type="PROSITE" id="PS00041">
    <property type="entry name" value="HTH_ARAC_FAMILY_1"/>
    <property type="match status" value="1"/>
</dbReference>
<organism evidence="5 6">
    <name type="scientific">Phaeobacter porticola</name>
    <dbReference type="NCBI Taxonomy" id="1844006"/>
    <lineage>
        <taxon>Bacteria</taxon>
        <taxon>Pseudomonadati</taxon>
        <taxon>Pseudomonadota</taxon>
        <taxon>Alphaproteobacteria</taxon>
        <taxon>Rhodobacterales</taxon>
        <taxon>Roseobacteraceae</taxon>
        <taxon>Phaeobacter</taxon>
    </lineage>
</organism>
<keyword evidence="1" id="KW-0805">Transcription regulation</keyword>
<dbReference type="SMART" id="SM00342">
    <property type="entry name" value="HTH_ARAC"/>
    <property type="match status" value="1"/>
</dbReference>
<sequence>MSNSYEDRILRVLGYIYDNPEGDLSLDALADVAAMSRFHWHRVFRALTGETCAQAVRRIRLHLAATALVQGAAPVESIGRAAGYPNTRSFARVFAESYGASPAAFRRKGRLLPPNPNLMSQGDPMFPTTIRDEPARTLAALAHKGAYSEIGRSFEAFSALCTARNLWPQMRQMIGVYLDSPDTVPDAELRSYAGASTAEGVALPEDMEEVALPGGKTAVMTYKGPYSGIHAAYSDLFGAWLPQSGEEPADAPCYEIYLNDPHQVAPEELLTEICLPLK</sequence>
<dbReference type="Pfam" id="PF12833">
    <property type="entry name" value="HTH_18"/>
    <property type="match status" value="1"/>
</dbReference>
<dbReference type="InterPro" id="IPR018060">
    <property type="entry name" value="HTH_AraC"/>
</dbReference>
<keyword evidence="6" id="KW-1185">Reference proteome</keyword>
<evidence type="ECO:0000256" key="3">
    <source>
        <dbReference type="ARBA" id="ARBA00023163"/>
    </source>
</evidence>
<dbReference type="AlphaFoldDB" id="A0A1L3I1C3"/>
<dbReference type="GO" id="GO:0043565">
    <property type="term" value="F:sequence-specific DNA binding"/>
    <property type="evidence" value="ECO:0007669"/>
    <property type="project" value="InterPro"/>
</dbReference>
<dbReference type="Pfam" id="PF06445">
    <property type="entry name" value="GyrI-like"/>
    <property type="match status" value="1"/>
</dbReference>
<dbReference type="PANTHER" id="PTHR40055">
    <property type="entry name" value="TRANSCRIPTIONAL REGULATOR YGIV-RELATED"/>
    <property type="match status" value="1"/>
</dbReference>
<dbReference type="RefSeq" id="WP_072503693.1">
    <property type="nucleotide sequence ID" value="NZ_CP016364.1"/>
</dbReference>
<dbReference type="Gene3D" id="1.10.10.60">
    <property type="entry name" value="Homeodomain-like"/>
    <property type="match status" value="1"/>
</dbReference>
<dbReference type="Gene3D" id="3.20.80.10">
    <property type="entry name" value="Regulatory factor, effector binding domain"/>
    <property type="match status" value="1"/>
</dbReference>
<dbReference type="InterPro" id="IPR050908">
    <property type="entry name" value="SmbC-like"/>
</dbReference>
<dbReference type="OrthoDB" id="9816011at2"/>
<dbReference type="GO" id="GO:0003700">
    <property type="term" value="F:DNA-binding transcription factor activity"/>
    <property type="evidence" value="ECO:0007669"/>
    <property type="project" value="InterPro"/>
</dbReference>
<dbReference type="InterPro" id="IPR010499">
    <property type="entry name" value="AraC_E-bd"/>
</dbReference>
<evidence type="ECO:0000313" key="5">
    <source>
        <dbReference type="EMBL" id="APG45902.1"/>
    </source>
</evidence>
<feature type="domain" description="HTH araC/xylS-type" evidence="4">
    <location>
        <begin position="10"/>
        <end position="108"/>
    </location>
</feature>
<dbReference type="SUPFAM" id="SSF46689">
    <property type="entry name" value="Homeodomain-like"/>
    <property type="match status" value="2"/>
</dbReference>
<dbReference type="PROSITE" id="PS01124">
    <property type="entry name" value="HTH_ARAC_FAMILY_2"/>
    <property type="match status" value="1"/>
</dbReference>
<dbReference type="PANTHER" id="PTHR40055:SF1">
    <property type="entry name" value="TRANSCRIPTIONAL REGULATOR YGIV-RELATED"/>
    <property type="match status" value="1"/>
</dbReference>
<dbReference type="InterPro" id="IPR011256">
    <property type="entry name" value="Reg_factor_effector_dom_sf"/>
</dbReference>
<reference evidence="6" key="1">
    <citation type="submission" date="2016-07" db="EMBL/GenBank/DDBJ databases">
        <title>Phaeobacter portensis sp. nov., a tropodithietic acid producing bacterium isolated from a German harbor.</title>
        <authorList>
            <person name="Freese H.M."/>
            <person name="Bunk B."/>
            <person name="Breider S."/>
            <person name="Brinkhoff T."/>
        </authorList>
    </citation>
    <scope>NUCLEOTIDE SEQUENCE [LARGE SCALE GENOMIC DNA]</scope>
    <source>
        <strain evidence="6">P97</strain>
    </source>
</reference>
<dbReference type="InterPro" id="IPR009057">
    <property type="entry name" value="Homeodomain-like_sf"/>
</dbReference>
<protein>
    <submittedName>
        <fullName evidence="5">HTH-type transcriptional regulator, AraC family</fullName>
    </submittedName>
</protein>
<evidence type="ECO:0000256" key="1">
    <source>
        <dbReference type="ARBA" id="ARBA00023015"/>
    </source>
</evidence>
<evidence type="ECO:0000313" key="6">
    <source>
        <dbReference type="Proteomes" id="UP000183859"/>
    </source>
</evidence>
<proteinExistence type="predicted"/>
<dbReference type="InterPro" id="IPR018062">
    <property type="entry name" value="HTH_AraC-typ_CS"/>
</dbReference>
<dbReference type="SMART" id="SM00871">
    <property type="entry name" value="AraC_E_bind"/>
    <property type="match status" value="1"/>
</dbReference>
<keyword evidence="3" id="KW-0804">Transcription</keyword>
<dbReference type="KEGG" id="php:PhaeoP97_00454"/>
<dbReference type="EMBL" id="CP016364">
    <property type="protein sequence ID" value="APG45902.1"/>
    <property type="molecule type" value="Genomic_DNA"/>
</dbReference>
<evidence type="ECO:0000256" key="2">
    <source>
        <dbReference type="ARBA" id="ARBA00023125"/>
    </source>
</evidence>
<accession>A0A1L3I1C3</accession>
<keyword evidence="2" id="KW-0238">DNA-binding</keyword>
<dbReference type="STRING" id="1844006.PhaeoP97_00454"/>
<dbReference type="Proteomes" id="UP000183859">
    <property type="component" value="Chromosome"/>
</dbReference>
<dbReference type="SUPFAM" id="SSF55136">
    <property type="entry name" value="Probable bacterial effector-binding domain"/>
    <property type="match status" value="1"/>
</dbReference>
<gene>
    <name evidence="5" type="ORF">PhaeoP97_00454</name>
</gene>
<evidence type="ECO:0000259" key="4">
    <source>
        <dbReference type="PROSITE" id="PS01124"/>
    </source>
</evidence>
<dbReference type="InterPro" id="IPR029442">
    <property type="entry name" value="GyrI-like"/>
</dbReference>
<name>A0A1L3I1C3_9RHOB</name>